<evidence type="ECO:0000256" key="10">
    <source>
        <dbReference type="ARBA" id="ARBA00023186"/>
    </source>
</evidence>
<keyword evidence="10" id="KW-0143">Chaperone</keyword>
<dbReference type="OrthoDB" id="432685at2759"/>
<evidence type="ECO:0000256" key="2">
    <source>
        <dbReference type="ARBA" id="ARBA00004541"/>
    </source>
</evidence>
<dbReference type="InterPro" id="IPR040399">
    <property type="entry name" value="TMEM35A/B"/>
</dbReference>
<evidence type="ECO:0000256" key="12">
    <source>
        <dbReference type="ARBA" id="ARBA00024424"/>
    </source>
</evidence>
<keyword evidence="6" id="KW-0256">Endoplasmic reticulum</keyword>
<name>A0A9Q0M2C6_BLOTA</name>
<sequence length="181" mass="20879">MMASKNPVLIALSILLGFSFICMGLLKVSQVIDKELHRDVRKTFKNFAKIFPILPNLGVYVSAKYYRLTVGYTELVGGLILLLLLPFRRIQLLANGSLLIVSLLTVYSHYVLKDKFERIAPYLVFALMLSCRMVVFYQVLKRDRIQGEKLAKTQTYDDNQQQQIAENNNDEEQIDESKKRK</sequence>
<reference evidence="15" key="1">
    <citation type="submission" date="2022-12" db="EMBL/GenBank/DDBJ databases">
        <title>Genome assemblies of Blomia tropicalis.</title>
        <authorList>
            <person name="Cui Y."/>
        </authorList>
    </citation>
    <scope>NUCLEOTIDE SEQUENCE</scope>
    <source>
        <tissue evidence="15">Adult mites</tissue>
    </source>
</reference>
<dbReference type="GO" id="GO:0051131">
    <property type="term" value="P:chaperone-mediated protein complex assembly"/>
    <property type="evidence" value="ECO:0007669"/>
    <property type="project" value="TreeGrafter"/>
</dbReference>
<evidence type="ECO:0000313" key="15">
    <source>
        <dbReference type="EMBL" id="KAJ6217906.1"/>
    </source>
</evidence>
<comment type="subcellular location">
    <subcellularLocation>
        <location evidence="2">Cytoplasmic vesicle</location>
    </subcellularLocation>
    <subcellularLocation>
        <location evidence="1">Endoplasmic reticulum membrane</location>
        <topology evidence="1">Multi-pass membrane protein</topology>
    </subcellularLocation>
    <subcellularLocation>
        <location evidence="3">Peroxisome membrane</location>
        <topology evidence="3">Multi-pass membrane protein</topology>
    </subcellularLocation>
</comment>
<evidence type="ECO:0000313" key="16">
    <source>
        <dbReference type="Proteomes" id="UP001142055"/>
    </source>
</evidence>
<dbReference type="GO" id="GO:0005778">
    <property type="term" value="C:peroxisomal membrane"/>
    <property type="evidence" value="ECO:0007669"/>
    <property type="project" value="UniProtKB-SubCell"/>
</dbReference>
<keyword evidence="9" id="KW-0576">Peroxisome</keyword>
<organism evidence="15 16">
    <name type="scientific">Blomia tropicalis</name>
    <name type="common">Mite</name>
    <dbReference type="NCBI Taxonomy" id="40697"/>
    <lineage>
        <taxon>Eukaryota</taxon>
        <taxon>Metazoa</taxon>
        <taxon>Ecdysozoa</taxon>
        <taxon>Arthropoda</taxon>
        <taxon>Chelicerata</taxon>
        <taxon>Arachnida</taxon>
        <taxon>Acari</taxon>
        <taxon>Acariformes</taxon>
        <taxon>Sarcoptiformes</taxon>
        <taxon>Astigmata</taxon>
        <taxon>Glycyphagoidea</taxon>
        <taxon>Echimyopodidae</taxon>
        <taxon>Blomia</taxon>
    </lineage>
</organism>
<dbReference type="EMBL" id="JAPWDV010000003">
    <property type="protein sequence ID" value="KAJ6217906.1"/>
    <property type="molecule type" value="Genomic_DNA"/>
</dbReference>
<dbReference type="AlphaFoldDB" id="A0A9Q0M2C6"/>
<dbReference type="GO" id="GO:2000010">
    <property type="term" value="P:positive regulation of protein localization to cell surface"/>
    <property type="evidence" value="ECO:0007669"/>
    <property type="project" value="TreeGrafter"/>
</dbReference>
<accession>A0A9Q0M2C6</accession>
<dbReference type="OMA" id="INKEMHR"/>
<keyword evidence="16" id="KW-1185">Reference proteome</keyword>
<evidence type="ECO:0000256" key="14">
    <source>
        <dbReference type="SAM" id="Phobius"/>
    </source>
</evidence>
<evidence type="ECO:0000256" key="11">
    <source>
        <dbReference type="ARBA" id="ARBA00023329"/>
    </source>
</evidence>
<evidence type="ECO:0000256" key="7">
    <source>
        <dbReference type="ARBA" id="ARBA00022989"/>
    </source>
</evidence>
<feature type="transmembrane region" description="Helical" evidence="14">
    <location>
        <begin position="6"/>
        <end position="26"/>
    </location>
</feature>
<dbReference type="GO" id="GO:0005789">
    <property type="term" value="C:endoplasmic reticulum membrane"/>
    <property type="evidence" value="ECO:0007669"/>
    <property type="project" value="UniProtKB-SubCell"/>
</dbReference>
<proteinExistence type="inferred from homology"/>
<keyword evidence="8 14" id="KW-0472">Membrane</keyword>
<keyword evidence="5 14" id="KW-0812">Transmembrane</keyword>
<evidence type="ECO:0000256" key="13">
    <source>
        <dbReference type="SAM" id="MobiDB-lite"/>
    </source>
</evidence>
<feature type="transmembrane region" description="Helical" evidence="14">
    <location>
        <begin position="69"/>
        <end position="85"/>
    </location>
</feature>
<evidence type="ECO:0000256" key="8">
    <source>
        <dbReference type="ARBA" id="ARBA00023136"/>
    </source>
</evidence>
<dbReference type="Proteomes" id="UP001142055">
    <property type="component" value="Chromosome 3"/>
</dbReference>
<dbReference type="GO" id="GO:0031410">
    <property type="term" value="C:cytoplasmic vesicle"/>
    <property type="evidence" value="ECO:0007669"/>
    <property type="project" value="UniProtKB-SubCell"/>
</dbReference>
<evidence type="ECO:0000256" key="3">
    <source>
        <dbReference type="ARBA" id="ARBA00004585"/>
    </source>
</evidence>
<keyword evidence="7 14" id="KW-1133">Transmembrane helix</keyword>
<dbReference type="PANTHER" id="PTHR13163">
    <property type="entry name" value="SPINAL CORD EXPRESSION PROTEIN 4"/>
    <property type="match status" value="1"/>
</dbReference>
<evidence type="ECO:0000256" key="6">
    <source>
        <dbReference type="ARBA" id="ARBA00022824"/>
    </source>
</evidence>
<feature type="compositionally biased region" description="Polar residues" evidence="13">
    <location>
        <begin position="153"/>
        <end position="167"/>
    </location>
</feature>
<keyword evidence="11" id="KW-0968">Cytoplasmic vesicle</keyword>
<evidence type="ECO:0000256" key="5">
    <source>
        <dbReference type="ARBA" id="ARBA00022692"/>
    </source>
</evidence>
<comment type="similarity">
    <text evidence="4">Belongs to the DoxX family.</text>
</comment>
<feature type="transmembrane region" description="Helical" evidence="14">
    <location>
        <begin position="92"/>
        <end position="110"/>
    </location>
</feature>
<evidence type="ECO:0000256" key="9">
    <source>
        <dbReference type="ARBA" id="ARBA00023140"/>
    </source>
</evidence>
<evidence type="ECO:0000256" key="1">
    <source>
        <dbReference type="ARBA" id="ARBA00004477"/>
    </source>
</evidence>
<protein>
    <recommendedName>
        <fullName evidence="12">Novel acetylcholine receptor chaperone</fullName>
    </recommendedName>
</protein>
<evidence type="ECO:0000256" key="4">
    <source>
        <dbReference type="ARBA" id="ARBA00006679"/>
    </source>
</evidence>
<dbReference type="PANTHER" id="PTHR13163:SF0">
    <property type="entry name" value="NOVEL ACETYLCHOLINE RECEPTOR CHAPERONE"/>
    <property type="match status" value="1"/>
</dbReference>
<gene>
    <name evidence="15" type="ORF">RDWZM_009063</name>
</gene>
<comment type="caution">
    <text evidence="15">The sequence shown here is derived from an EMBL/GenBank/DDBJ whole genome shotgun (WGS) entry which is preliminary data.</text>
</comment>
<feature type="region of interest" description="Disordered" evidence="13">
    <location>
        <begin position="153"/>
        <end position="181"/>
    </location>
</feature>
<feature type="transmembrane region" description="Helical" evidence="14">
    <location>
        <begin position="122"/>
        <end position="140"/>
    </location>
</feature>